<organism evidence="1 2">
    <name type="scientific">Puccinia striiformis f. sp. tritici</name>
    <dbReference type="NCBI Taxonomy" id="168172"/>
    <lineage>
        <taxon>Eukaryota</taxon>
        <taxon>Fungi</taxon>
        <taxon>Dikarya</taxon>
        <taxon>Basidiomycota</taxon>
        <taxon>Pucciniomycotina</taxon>
        <taxon>Pucciniomycetes</taxon>
        <taxon>Pucciniales</taxon>
        <taxon>Pucciniaceae</taxon>
        <taxon>Puccinia</taxon>
    </lineage>
</organism>
<reference evidence="2" key="2">
    <citation type="journal article" date="2018" name="Mol. Plant Microbe Interact.">
        <title>Genome sequence resources for the wheat stripe rust pathogen (Puccinia striiformis f. sp. tritici) and the barley stripe rust pathogen (Puccinia striiformis f. sp. hordei).</title>
        <authorList>
            <person name="Xia C."/>
            <person name="Wang M."/>
            <person name="Yin C."/>
            <person name="Cornejo O.E."/>
            <person name="Hulbert S.H."/>
            <person name="Chen X."/>
        </authorList>
    </citation>
    <scope>NUCLEOTIDE SEQUENCE [LARGE SCALE GENOMIC DNA]</scope>
    <source>
        <strain evidence="2">93-210</strain>
    </source>
</reference>
<dbReference type="EMBL" id="CM045878">
    <property type="protein sequence ID" value="KAI7940313.1"/>
    <property type="molecule type" value="Genomic_DNA"/>
</dbReference>
<accession>A0ACC0DXX2</accession>
<evidence type="ECO:0000313" key="1">
    <source>
        <dbReference type="EMBL" id="KAI7940313.1"/>
    </source>
</evidence>
<proteinExistence type="predicted"/>
<reference evidence="2" key="1">
    <citation type="journal article" date="2018" name="BMC Genomics">
        <title>Genomic insights into host adaptation between the wheat stripe rust pathogen (Puccinia striiformis f. sp. tritici) and the barley stripe rust pathogen (Puccinia striiformis f. sp. hordei).</title>
        <authorList>
            <person name="Xia C."/>
            <person name="Wang M."/>
            <person name="Yin C."/>
            <person name="Cornejo O.E."/>
            <person name="Hulbert S.H."/>
            <person name="Chen X."/>
        </authorList>
    </citation>
    <scope>NUCLEOTIDE SEQUENCE [LARGE SCALE GENOMIC DNA]</scope>
    <source>
        <strain evidence="2">93-210</strain>
    </source>
</reference>
<gene>
    <name evidence="1" type="ORF">MJO28_013965</name>
</gene>
<comment type="caution">
    <text evidence="1">The sequence shown here is derived from an EMBL/GenBank/DDBJ whole genome shotgun (WGS) entry which is preliminary data.</text>
</comment>
<evidence type="ECO:0000313" key="2">
    <source>
        <dbReference type="Proteomes" id="UP001060170"/>
    </source>
</evidence>
<dbReference type="Proteomes" id="UP001060170">
    <property type="component" value="Chromosome 14"/>
</dbReference>
<reference evidence="1 2" key="3">
    <citation type="journal article" date="2022" name="Microbiol. Spectr.">
        <title>Folding features and dynamics of 3D genome architecture in plant fungal pathogens.</title>
        <authorList>
            <person name="Xia C."/>
        </authorList>
    </citation>
    <scope>NUCLEOTIDE SEQUENCE [LARGE SCALE GENOMIC DNA]</scope>
    <source>
        <strain evidence="1 2">93-210</strain>
    </source>
</reference>
<protein>
    <submittedName>
        <fullName evidence="1">Uncharacterized protein</fullName>
    </submittedName>
</protein>
<keyword evidence="2" id="KW-1185">Reference proteome</keyword>
<name>A0ACC0DXX2_9BASI</name>
<sequence length="1598" mass="178294">MAGRTRNQASGSGSLPVDDNSNTIATKKDDKEKIKCPTFTGLNFPIWRKKMIVYLRYLKLHHCIENPLPDEPTELQQEQYLEAAAIIGSHVEDDIYNHIINDENLANAHAIWKELQTTYAAATILAIFQVWTAWEDVQYNKGMLQYITDMENVLARFSAMGLDLPGHILSCGIIARITKKRPVLMETLLSSTTMLEDPKLLIRKLRDIANHDMVTERPQTNAPGTSTALATNAYVRQGSRGRPHKRRFPQCRNGVHNTDTDHIEEECWAVHPEKDPRPKRPASGFVTTTANRLAAPSSSAPASQVQVRPSFSYITGPVSNNLPMKIVLDSGASHHMLNNISMFTTTSPTSISIVTGNKDDHKELVATARGPARLRFDDGNVLELSDALYVPNLTRNLVSLVQLMQHKVTITGSNYNYTVQIDDGQSFPVDTSNYILEIDGISQPVVTAQAHTITASPAVHLSEFQRWHNRLGHASRARIQVALKNPLPPSATVTCDTCMSGKLTKLPFNSHFRPVTAPLEVVHGDLVGPISPATNGGARYFLTLVDQYSGHIHTSILKLKSDALEAINAYKVYFERQTGYTIKKLVTDGGGEFVNKALSAILAEEGILHTVSPPYTPQHNGFAERANRTIIDMTRTMMMQANMAPEWWAEAVKTATATTNCLPSLSKSKLSPVQLMFKIQPNMATFRPFGCRAWIVKPKHARETKFGPVSWEGVLLGYENDYSAYKLLRLEDRTVVTTKHVHFDESHFPQCPALNRSHNVYGVDKLPSFVPADPLPFAEESQLDDEVARMDVNEEDQMEVQEMQTILDRLSSTESDSSNSAGEGDGEQDESSSHPSSVPVPSARRLILHPPQHPSLISSDIDTSNIRNYKRRHAFVATLVLDPKNHKQAMASPRSADWKEAELKEITNMILHDVWVKRARAPDDQPIPAIWAYRTKLARICAQGFWQTYGLNFLVKYAPTGRPASLRIILSFAVDTGLAIHQLDVRSAFLTCPLDDTVTLLPPPGLDCPPNTVLELKKAIYGLRQAPRVWYKRLSAYLMSIGFVVSQSDPCVFFRVKIAGREDTIIFAHVDDLVIVSKKPEWFRAEMEAEFKIKYPGDAVFLLGMNIERSEHGISINQTQYIERKLAEFGLDTQPSASCPLNPKAYLKKATLSEIAELSHLGVNYRSLVGSLNYLSVLTRPDILYAVSTLSQYLDQPGITHYRAAVQVFRYLLGTRHLGLNFFKNATPNLRAFVDADWGNCPDTRRSSTGFVILAGSHLIAWKSTKQPTISLSTSEAEYKALSDLGRELAWLVSLVKETGVNPQTDRIIVRVDNCGAIDLANSETSQNGFRTKHMDIRLHFVRELLTIGLIKLVYVVSAGNVADFLTKPTGRSTIRKSLVAVGVLQASEAALHLTTQGTGGCQTFSLSARSKRRRAGRKRAGELGKHQFNPAATLHMQNITVETRADAEIFIRTAPKLEAAKSHQDGQLSKPPTKTLALRIADPKDDIVRKLASRITDTLVEGELARDLPMIYMSAMLTRSFHGRLNQPRNERGRSICLKAKHSQRAEFLNESIRLYFDILFSIKRSLDQSLDQSSLSINNLISHHNYLLQRRPRNRS</sequence>